<dbReference type="Proteomes" id="UP000554482">
    <property type="component" value="Unassembled WGS sequence"/>
</dbReference>
<comment type="caution">
    <text evidence="1">The sequence shown here is derived from an EMBL/GenBank/DDBJ whole genome shotgun (WGS) entry which is preliminary data.</text>
</comment>
<reference evidence="1 2" key="1">
    <citation type="submission" date="2020-06" db="EMBL/GenBank/DDBJ databases">
        <title>Transcriptomic and genomic resources for Thalictrum thalictroides and T. hernandezii: Facilitating candidate gene discovery in an emerging model plant lineage.</title>
        <authorList>
            <person name="Arias T."/>
            <person name="Riano-Pachon D.M."/>
            <person name="Di Stilio V.S."/>
        </authorList>
    </citation>
    <scope>NUCLEOTIDE SEQUENCE [LARGE SCALE GENOMIC DNA]</scope>
    <source>
        <strain evidence="2">cv. WT478/WT964</strain>
        <tissue evidence="1">Leaves</tissue>
    </source>
</reference>
<proteinExistence type="predicted"/>
<protein>
    <submittedName>
        <fullName evidence="1">Uncharacterized protein</fullName>
    </submittedName>
</protein>
<feature type="non-terminal residue" evidence="1">
    <location>
        <position position="1"/>
    </location>
</feature>
<dbReference type="AlphaFoldDB" id="A0A7J6URV6"/>
<keyword evidence="2" id="KW-1185">Reference proteome</keyword>
<name>A0A7J6URV6_THATH</name>
<sequence>MPLPLTDKLYSNESDDNVNVDNILEDQSNENTPFDGPTVGKPVQVQVLSDTCFFLDIFYKGYILTVNDSALEDPTAACNLRLNSHLPRDADFFDKKATNE</sequence>
<evidence type="ECO:0000313" key="2">
    <source>
        <dbReference type="Proteomes" id="UP000554482"/>
    </source>
</evidence>
<dbReference type="EMBL" id="JABWDY010044639">
    <property type="protein sequence ID" value="KAF5174992.1"/>
    <property type="molecule type" value="Genomic_DNA"/>
</dbReference>
<organism evidence="1 2">
    <name type="scientific">Thalictrum thalictroides</name>
    <name type="common">Rue-anemone</name>
    <name type="synonym">Anemone thalictroides</name>
    <dbReference type="NCBI Taxonomy" id="46969"/>
    <lineage>
        <taxon>Eukaryota</taxon>
        <taxon>Viridiplantae</taxon>
        <taxon>Streptophyta</taxon>
        <taxon>Embryophyta</taxon>
        <taxon>Tracheophyta</taxon>
        <taxon>Spermatophyta</taxon>
        <taxon>Magnoliopsida</taxon>
        <taxon>Ranunculales</taxon>
        <taxon>Ranunculaceae</taxon>
        <taxon>Thalictroideae</taxon>
        <taxon>Thalictrum</taxon>
    </lineage>
</organism>
<gene>
    <name evidence="1" type="ORF">FRX31_035421</name>
</gene>
<accession>A0A7J6URV6</accession>
<evidence type="ECO:0000313" key="1">
    <source>
        <dbReference type="EMBL" id="KAF5174992.1"/>
    </source>
</evidence>